<organism evidence="2 3">
    <name type="scientific">Arthrobacter humicola</name>
    <dbReference type="NCBI Taxonomy" id="409291"/>
    <lineage>
        <taxon>Bacteria</taxon>
        <taxon>Bacillati</taxon>
        <taxon>Actinomycetota</taxon>
        <taxon>Actinomycetes</taxon>
        <taxon>Micrococcales</taxon>
        <taxon>Micrococcaceae</taxon>
        <taxon>Arthrobacter</taxon>
    </lineage>
</organism>
<reference evidence="3" key="1">
    <citation type="journal article" date="2019" name="Int. J. Syst. Evol. Microbiol.">
        <title>The Global Catalogue of Microorganisms (GCM) 10K type strain sequencing project: providing services to taxonomists for standard genome sequencing and annotation.</title>
        <authorList>
            <consortium name="The Broad Institute Genomics Platform"/>
            <consortium name="The Broad Institute Genome Sequencing Center for Infectious Disease"/>
            <person name="Wu L."/>
            <person name="Ma J."/>
        </authorList>
    </citation>
    <scope>NUCLEOTIDE SEQUENCE [LARGE SCALE GENOMIC DNA]</scope>
    <source>
        <strain evidence="3">JCM 15921</strain>
    </source>
</reference>
<evidence type="ECO:0000313" key="3">
    <source>
        <dbReference type="Proteomes" id="UP001500102"/>
    </source>
</evidence>
<dbReference type="Pfam" id="PF00561">
    <property type="entry name" value="Abhydrolase_1"/>
    <property type="match status" value="1"/>
</dbReference>
<dbReference type="SUPFAM" id="SSF53474">
    <property type="entry name" value="alpha/beta-Hydrolases"/>
    <property type="match status" value="1"/>
</dbReference>
<dbReference type="InterPro" id="IPR000073">
    <property type="entry name" value="AB_hydrolase_1"/>
</dbReference>
<dbReference type="EMBL" id="BAAAQB010000041">
    <property type="protein sequence ID" value="GAA2143760.1"/>
    <property type="molecule type" value="Genomic_DNA"/>
</dbReference>
<gene>
    <name evidence="2" type="ORF">GCM10009825_34480</name>
</gene>
<dbReference type="InterPro" id="IPR029058">
    <property type="entry name" value="AB_hydrolase_fold"/>
</dbReference>
<evidence type="ECO:0000259" key="1">
    <source>
        <dbReference type="Pfam" id="PF00561"/>
    </source>
</evidence>
<dbReference type="Proteomes" id="UP001500102">
    <property type="component" value="Unassembled WGS sequence"/>
</dbReference>
<feature type="domain" description="AB hydrolase-1" evidence="1">
    <location>
        <begin position="33"/>
        <end position="260"/>
    </location>
</feature>
<accession>A0ABP5L990</accession>
<comment type="caution">
    <text evidence="2">The sequence shown here is derived from an EMBL/GenBank/DDBJ whole genome shotgun (WGS) entry which is preliminary data.</text>
</comment>
<protein>
    <recommendedName>
        <fullName evidence="1">AB hydrolase-1 domain-containing protein</fullName>
    </recommendedName>
</protein>
<dbReference type="Gene3D" id="3.40.50.1820">
    <property type="entry name" value="alpha/beta hydrolase"/>
    <property type="match status" value="1"/>
</dbReference>
<name>A0ABP5L990_9MICC</name>
<evidence type="ECO:0000313" key="2">
    <source>
        <dbReference type="EMBL" id="GAA2143760.1"/>
    </source>
</evidence>
<keyword evidence="3" id="KW-1185">Reference proteome</keyword>
<sequence length="280" mass="30331">MVMAGLAGDERSPRNGVFRNGMEYVTWGRGAKSLLFVQGGPGSSVPRGLLGTLFRREFDAYLKAGYAVWIVARRRNMPPSHTVADMAEDYARLIAEEFGGRVDLVVAESFGGMIGQDLAASHPESFRHIALVVTGAELSTWGKDVDHRIAAAVIGGDTAGAGTALAEYLFRGPRTHWLRTLVGPVVGRRVMGRSGCPAADVLTEARAGLAFDARSVLPLIRPPVLLLCGGRDAFFPQAVIEETARLIPDCTLTVYQRWGHVRTASSRRVPRDVLAFVREC</sequence>
<proteinExistence type="predicted"/>